<dbReference type="EMBL" id="JAAMPI010000049">
    <property type="protein sequence ID" value="KAF4636799.1"/>
    <property type="molecule type" value="Genomic_DNA"/>
</dbReference>
<gene>
    <name evidence="2" type="ORF">G7Y89_g1299</name>
</gene>
<proteinExistence type="predicted"/>
<dbReference type="Proteomes" id="UP000566819">
    <property type="component" value="Unassembled WGS sequence"/>
</dbReference>
<keyword evidence="1" id="KW-0812">Transmembrane</keyword>
<feature type="transmembrane region" description="Helical" evidence="1">
    <location>
        <begin position="253"/>
        <end position="272"/>
    </location>
</feature>
<sequence length="325" mass="35707">MWGSFGKTRLPQVSRKESLNDWTIFTTSKLQSSPQPLAVADAWARPPKVYAHSTLCFVTFADIGAVTSVNVVVTTQTLTYLNLGDPYSMTSTRFLTITHPTTASLEPYLVISTTSTVSVAYATTVATTLPPSTTTVIVSLVPQVYSTTGLCFIPGQKFLTPCTTIAVATPPTPKSTSAAIPQAKNPLIKISHYLKSMRSGIKTINVQLLNLYNSLRQNINTFDLSSSLLKRQQAQGDDQEWGCVRPALTTNQGATLGIFAFLAFVFATNGYWQLYRIAQREDVQHASRRGMIIGILVTYLLMLASAGIFLSQVFQYWFSCKVVNY</sequence>
<keyword evidence="1" id="KW-0472">Membrane</keyword>
<name>A0A8H4RVK7_9HELO</name>
<organism evidence="2 3">
    <name type="scientific">Cudoniella acicularis</name>
    <dbReference type="NCBI Taxonomy" id="354080"/>
    <lineage>
        <taxon>Eukaryota</taxon>
        <taxon>Fungi</taxon>
        <taxon>Dikarya</taxon>
        <taxon>Ascomycota</taxon>
        <taxon>Pezizomycotina</taxon>
        <taxon>Leotiomycetes</taxon>
        <taxon>Helotiales</taxon>
        <taxon>Tricladiaceae</taxon>
        <taxon>Cudoniella</taxon>
    </lineage>
</organism>
<accession>A0A8H4RVK7</accession>
<keyword evidence="1" id="KW-1133">Transmembrane helix</keyword>
<comment type="caution">
    <text evidence="2">The sequence shown here is derived from an EMBL/GenBank/DDBJ whole genome shotgun (WGS) entry which is preliminary data.</text>
</comment>
<protein>
    <submittedName>
        <fullName evidence="2">Uncharacterized protein</fullName>
    </submittedName>
</protein>
<feature type="transmembrane region" description="Helical" evidence="1">
    <location>
        <begin position="293"/>
        <end position="318"/>
    </location>
</feature>
<evidence type="ECO:0000313" key="3">
    <source>
        <dbReference type="Proteomes" id="UP000566819"/>
    </source>
</evidence>
<evidence type="ECO:0000313" key="2">
    <source>
        <dbReference type="EMBL" id="KAF4636799.1"/>
    </source>
</evidence>
<keyword evidence="3" id="KW-1185">Reference proteome</keyword>
<evidence type="ECO:0000256" key="1">
    <source>
        <dbReference type="SAM" id="Phobius"/>
    </source>
</evidence>
<reference evidence="2 3" key="1">
    <citation type="submission" date="2020-03" db="EMBL/GenBank/DDBJ databases">
        <title>Draft Genome Sequence of Cudoniella acicularis.</title>
        <authorList>
            <person name="Buettner E."/>
            <person name="Kellner H."/>
        </authorList>
    </citation>
    <scope>NUCLEOTIDE SEQUENCE [LARGE SCALE GENOMIC DNA]</scope>
    <source>
        <strain evidence="2 3">DSM 108380</strain>
    </source>
</reference>
<dbReference type="AlphaFoldDB" id="A0A8H4RVK7"/>